<dbReference type="EMBL" id="JBHUMX010000014">
    <property type="protein sequence ID" value="MFD2628497.1"/>
    <property type="molecule type" value="Genomic_DNA"/>
</dbReference>
<comment type="subcellular location">
    <subcellularLocation>
        <location evidence="1">Cell membrane</location>
        <topology evidence="1">Multi-pass membrane protein</topology>
    </subcellularLocation>
</comment>
<feature type="transmembrane region" description="Helical" evidence="8">
    <location>
        <begin position="399"/>
        <end position="427"/>
    </location>
</feature>
<evidence type="ECO:0000256" key="6">
    <source>
        <dbReference type="ARBA" id="ARBA00022989"/>
    </source>
</evidence>
<proteinExistence type="inferred from homology"/>
<dbReference type="Pfam" id="PF02028">
    <property type="entry name" value="BCCT"/>
    <property type="match status" value="1"/>
</dbReference>
<keyword evidence="5 8" id="KW-0812">Transmembrane</keyword>
<keyword evidence="7 8" id="KW-0472">Membrane</keyword>
<keyword evidence="4" id="KW-1003">Cell membrane</keyword>
<feature type="transmembrane region" description="Helical" evidence="8">
    <location>
        <begin position="356"/>
        <end position="379"/>
    </location>
</feature>
<feature type="transmembrane region" description="Helical" evidence="8">
    <location>
        <begin position="325"/>
        <end position="344"/>
    </location>
</feature>
<evidence type="ECO:0000256" key="5">
    <source>
        <dbReference type="ARBA" id="ARBA00022692"/>
    </source>
</evidence>
<keyword evidence="6 8" id="KW-1133">Transmembrane helix</keyword>
<gene>
    <name evidence="9" type="ORF">ACFSUN_06815</name>
</gene>
<name>A0ABW5PYR1_9BACI</name>
<dbReference type="PANTHER" id="PTHR30047">
    <property type="entry name" value="HIGH-AFFINITY CHOLINE TRANSPORT PROTEIN-RELATED"/>
    <property type="match status" value="1"/>
</dbReference>
<evidence type="ECO:0000256" key="7">
    <source>
        <dbReference type="ARBA" id="ARBA00023136"/>
    </source>
</evidence>
<feature type="transmembrane region" description="Helical" evidence="8">
    <location>
        <begin position="18"/>
        <end position="36"/>
    </location>
</feature>
<protein>
    <submittedName>
        <fullName evidence="9">BCCT family transporter</fullName>
    </submittedName>
</protein>
<evidence type="ECO:0000313" key="9">
    <source>
        <dbReference type="EMBL" id="MFD2628497.1"/>
    </source>
</evidence>
<feature type="transmembrane region" description="Helical" evidence="8">
    <location>
        <begin position="94"/>
        <end position="111"/>
    </location>
</feature>
<evidence type="ECO:0000256" key="8">
    <source>
        <dbReference type="SAM" id="Phobius"/>
    </source>
</evidence>
<dbReference type="InterPro" id="IPR000060">
    <property type="entry name" value="BCCT_transptr"/>
</dbReference>
<accession>A0ABW5PYR1</accession>
<keyword evidence="3" id="KW-0813">Transport</keyword>
<evidence type="ECO:0000313" key="10">
    <source>
        <dbReference type="Proteomes" id="UP001597451"/>
    </source>
</evidence>
<keyword evidence="10" id="KW-1185">Reference proteome</keyword>
<feature type="transmembrane region" description="Helical" evidence="8">
    <location>
        <begin position="197"/>
        <end position="221"/>
    </location>
</feature>
<sequence>MNKNTGNTGKRRLIDYRIFAPALLIVILICIPLVIYEQQSLEVLNNIFNSIVNNFRWGYLWYAIILVIAGLYFSFSKYGNVVLGDPMEKPRFTLFEYASILIAMGLGSTIMRTGMVEWANVALDPPFGVEAASTEAILWGNTYAMFLWSFQTFAVFVMAAPAMAYILHVRRKPLFRISEACRVLFGDKFTDGFGGKVLDVIFLISILAGAAVTLGLGAPIITNNLSELLNIEVTFTLTLIVTVIWVLLFSLSAYLGIERGIKRLSTFNMYLAGVFALFVMILGPGIFILNFFTETVGSLLSSYIDLSFHTNTLDMQGTTRVESNTVFWFAYNLTWAMLHSVFAAKISRGRTIREMILTYLLAPTLISWVATGILGGLGIQRFLTGDVDVLDVVNNQGEMAAIPAILTSLPFESIALVLFIVIATIFLTTTLDSTTYTIASYAGTQNMSKSEPPRTLRIIVAAVITGLALVLMRVGGLPPLEVVSGLMGIPIIVLQLLTIYAAKKMIDEDKAFIHNVRPKDEPKEKKNRYSKVDQ</sequence>
<feature type="transmembrane region" description="Helical" evidence="8">
    <location>
        <begin position="56"/>
        <end position="73"/>
    </location>
</feature>
<feature type="transmembrane region" description="Helical" evidence="8">
    <location>
        <begin position="269"/>
        <end position="292"/>
    </location>
</feature>
<dbReference type="Proteomes" id="UP001597451">
    <property type="component" value="Unassembled WGS sequence"/>
</dbReference>
<feature type="transmembrane region" description="Helical" evidence="8">
    <location>
        <begin position="145"/>
        <end position="167"/>
    </location>
</feature>
<evidence type="ECO:0000256" key="4">
    <source>
        <dbReference type="ARBA" id="ARBA00022475"/>
    </source>
</evidence>
<comment type="similarity">
    <text evidence="2">Belongs to the BCCT transporter (TC 2.A.15) family.</text>
</comment>
<feature type="transmembrane region" description="Helical" evidence="8">
    <location>
        <begin position="482"/>
        <end position="502"/>
    </location>
</feature>
<evidence type="ECO:0000256" key="3">
    <source>
        <dbReference type="ARBA" id="ARBA00022448"/>
    </source>
</evidence>
<reference evidence="10" key="1">
    <citation type="journal article" date="2019" name="Int. J. Syst. Evol. Microbiol.">
        <title>The Global Catalogue of Microorganisms (GCM) 10K type strain sequencing project: providing services to taxonomists for standard genome sequencing and annotation.</title>
        <authorList>
            <consortium name="The Broad Institute Genomics Platform"/>
            <consortium name="The Broad Institute Genome Sequencing Center for Infectious Disease"/>
            <person name="Wu L."/>
            <person name="Ma J."/>
        </authorList>
    </citation>
    <scope>NUCLEOTIDE SEQUENCE [LARGE SCALE GENOMIC DNA]</scope>
    <source>
        <strain evidence="10">TISTR 1858</strain>
    </source>
</reference>
<evidence type="ECO:0000256" key="2">
    <source>
        <dbReference type="ARBA" id="ARBA00005658"/>
    </source>
</evidence>
<organism evidence="9 10">
    <name type="scientific">Oceanobacillus kapialis</name>
    <dbReference type="NCBI Taxonomy" id="481353"/>
    <lineage>
        <taxon>Bacteria</taxon>
        <taxon>Bacillati</taxon>
        <taxon>Bacillota</taxon>
        <taxon>Bacilli</taxon>
        <taxon>Bacillales</taxon>
        <taxon>Bacillaceae</taxon>
        <taxon>Oceanobacillus</taxon>
    </lineage>
</organism>
<comment type="caution">
    <text evidence="9">The sequence shown here is derived from an EMBL/GenBank/DDBJ whole genome shotgun (WGS) entry which is preliminary data.</text>
</comment>
<dbReference type="RefSeq" id="WP_379561211.1">
    <property type="nucleotide sequence ID" value="NZ_CP085256.1"/>
</dbReference>
<feature type="transmembrane region" description="Helical" evidence="8">
    <location>
        <begin position="233"/>
        <end position="257"/>
    </location>
</feature>
<dbReference type="PANTHER" id="PTHR30047:SF7">
    <property type="entry name" value="HIGH-AFFINITY CHOLINE TRANSPORT PROTEIN"/>
    <property type="match status" value="1"/>
</dbReference>
<evidence type="ECO:0000256" key="1">
    <source>
        <dbReference type="ARBA" id="ARBA00004651"/>
    </source>
</evidence>
<feature type="transmembrane region" description="Helical" evidence="8">
    <location>
        <begin position="456"/>
        <end position="476"/>
    </location>
</feature>